<reference evidence="2" key="1">
    <citation type="submission" date="2020-02" db="EMBL/GenBank/DDBJ databases">
        <authorList>
            <person name="Meier V. D."/>
        </authorList>
    </citation>
    <scope>NUCLEOTIDE SEQUENCE</scope>
    <source>
        <strain evidence="2">AVDCRST_MAG40</strain>
    </source>
</reference>
<proteinExistence type="predicted"/>
<feature type="compositionally biased region" description="Basic and acidic residues" evidence="1">
    <location>
        <begin position="228"/>
        <end position="240"/>
    </location>
</feature>
<name>A0A6J4M4J9_9BACT</name>
<feature type="compositionally biased region" description="Basic residues" evidence="1">
    <location>
        <begin position="7"/>
        <end position="26"/>
    </location>
</feature>
<organism evidence="2">
    <name type="scientific">uncultured Gemmatimonadaceae bacterium</name>
    <dbReference type="NCBI Taxonomy" id="246130"/>
    <lineage>
        <taxon>Bacteria</taxon>
        <taxon>Pseudomonadati</taxon>
        <taxon>Gemmatimonadota</taxon>
        <taxon>Gemmatimonadia</taxon>
        <taxon>Gemmatimonadales</taxon>
        <taxon>Gemmatimonadaceae</taxon>
        <taxon>environmental samples</taxon>
    </lineage>
</organism>
<feature type="compositionally biased region" description="Basic residues" evidence="1">
    <location>
        <begin position="407"/>
        <end position="420"/>
    </location>
</feature>
<evidence type="ECO:0000313" key="2">
    <source>
        <dbReference type="EMBL" id="CAA9350119.1"/>
    </source>
</evidence>
<feature type="compositionally biased region" description="Basic and acidic residues" evidence="1">
    <location>
        <begin position="68"/>
        <end position="84"/>
    </location>
</feature>
<gene>
    <name evidence="2" type="ORF">AVDCRST_MAG40-2856</name>
</gene>
<feature type="non-terminal residue" evidence="2">
    <location>
        <position position="1"/>
    </location>
</feature>
<feature type="region of interest" description="Disordered" evidence="1">
    <location>
        <begin position="228"/>
        <end position="256"/>
    </location>
</feature>
<accession>A0A6J4M4J9</accession>
<feature type="compositionally biased region" description="Basic residues" evidence="1">
    <location>
        <begin position="85"/>
        <end position="127"/>
    </location>
</feature>
<feature type="compositionally biased region" description="Basic residues" evidence="1">
    <location>
        <begin position="365"/>
        <end position="378"/>
    </location>
</feature>
<feature type="compositionally biased region" description="Basic residues" evidence="1">
    <location>
        <begin position="336"/>
        <end position="347"/>
    </location>
</feature>
<feature type="non-terminal residue" evidence="2">
    <location>
        <position position="506"/>
    </location>
</feature>
<dbReference type="EMBL" id="CADCTX010000788">
    <property type="protein sequence ID" value="CAA9350119.1"/>
    <property type="molecule type" value="Genomic_DNA"/>
</dbReference>
<keyword evidence="2" id="KW-0675">Receptor</keyword>
<evidence type="ECO:0000256" key="1">
    <source>
        <dbReference type="SAM" id="MobiDB-lite"/>
    </source>
</evidence>
<feature type="compositionally biased region" description="Basic and acidic residues" evidence="1">
    <location>
        <begin position="348"/>
        <end position="357"/>
    </location>
</feature>
<feature type="compositionally biased region" description="Basic residues" evidence="1">
    <location>
        <begin position="469"/>
        <end position="482"/>
    </location>
</feature>
<feature type="region of interest" description="Disordered" evidence="1">
    <location>
        <begin position="274"/>
        <end position="306"/>
    </location>
</feature>
<feature type="region of interest" description="Disordered" evidence="1">
    <location>
        <begin position="1"/>
        <end position="176"/>
    </location>
</feature>
<protein>
    <submittedName>
        <fullName evidence="2">TonB-dependent receptor</fullName>
    </submittedName>
</protein>
<feature type="region of interest" description="Disordered" evidence="1">
    <location>
        <begin position="336"/>
        <end position="482"/>
    </location>
</feature>
<feature type="compositionally biased region" description="Basic residues" evidence="1">
    <location>
        <begin position="48"/>
        <end position="67"/>
    </location>
</feature>
<feature type="compositionally biased region" description="Basic residues" evidence="1">
    <location>
        <begin position="444"/>
        <end position="455"/>
    </location>
</feature>
<sequence length="506" mass="59468">PPAHRDEHRRRLGRRGRPRPARRRAALRPEHHVRPQQLPVPRPEQRQRLARRRQPHRLRRRHAHLRAVHHEPRRLPRVPAERRVRGAQRGRRRVPPRPVRHRGGRGKLVPQRRRAHPRRPERRRAAGRGRAGLPRLPAHRRGGEQPQQRGRLRRPRERPHPAAARGRRRPHRELQRLRLDDDREGERALRAGGRLLAARRGADRLPRAVAPAVVLLGDRHELHRRPAVRREDVPRGEHRRAPPGRARPQAGEEQELQRRRRARAAALALAHRRPVPRGHPRPDRTLGQLHHRGGAQLPRGERRARHRRRALLHERDRHAHQRARHRGQLRRELRVVRRHPPHRRLQQHAHEGDRAPGEHPAGAGRPRRGALRPHRAGAHRGGPAEEHHRLLGQPHLGGRDRPGAHAALRRGHLVRPRHRGLAPQHRPDVRRDVGVGRERGLHVPARHGHRRRRQPLRQLPRPEQQQRRSAQHVRRQRHLRHLPLQRDLPVRLQRPVRVHAAVVRAL</sequence>
<dbReference type="AlphaFoldDB" id="A0A6J4M4J9"/>
<feature type="compositionally biased region" description="Basic and acidic residues" evidence="1">
    <location>
        <begin position="425"/>
        <end position="441"/>
    </location>
</feature>